<feature type="transmembrane region" description="Helical" evidence="2">
    <location>
        <begin position="115"/>
        <end position="134"/>
    </location>
</feature>
<feature type="transmembrane region" description="Helical" evidence="2">
    <location>
        <begin position="12"/>
        <end position="32"/>
    </location>
</feature>
<protein>
    <recommendedName>
        <fullName evidence="3">FHA domain-containing protein</fullName>
    </recommendedName>
</protein>
<feature type="transmembrane region" description="Helical" evidence="2">
    <location>
        <begin position="52"/>
        <end position="77"/>
    </location>
</feature>
<dbReference type="Proteomes" id="UP000220922">
    <property type="component" value="Unassembled WGS sequence"/>
</dbReference>
<dbReference type="AlphaFoldDB" id="A0A2H3KLF0"/>
<dbReference type="InterPro" id="IPR008984">
    <property type="entry name" value="SMAD_FHA_dom_sf"/>
</dbReference>
<dbReference type="InterPro" id="IPR000253">
    <property type="entry name" value="FHA_dom"/>
</dbReference>
<dbReference type="Pfam" id="PF00498">
    <property type="entry name" value="FHA"/>
    <property type="match status" value="1"/>
</dbReference>
<keyword evidence="2" id="KW-1133">Transmembrane helix</keyword>
<dbReference type="InterPro" id="IPR050923">
    <property type="entry name" value="Cell_Proc_Reg/RNA_Proc"/>
</dbReference>
<comment type="caution">
    <text evidence="4">The sequence shown here is derived from an EMBL/GenBank/DDBJ whole genome shotgun (WGS) entry which is preliminary data.</text>
</comment>
<dbReference type="PROSITE" id="PS50006">
    <property type="entry name" value="FHA_DOMAIN"/>
    <property type="match status" value="1"/>
</dbReference>
<proteinExistence type="predicted"/>
<sequence>MKYNGWGLASGIYNALSSLVDIVIGIAVLIVYSSLLDIAQEFFSFVPELANLTWFPILLSIYSILNGVWRMVIAYGLFTGRNWARIMAIIIHLSTAMSNLIVVVGLLQIGFIGTSILPILIIIANITLLVGMFLRSTVDIYSGNGMNMNMGRQTQIAPPMNTSFAFVQAAPTQAAPPPPQPAPPSNTSYVEPRKAGVARTEVAGPTSPQVIAWLVERNGPRPGKEHRLAQQITIGRDPSRCEIVLDDAKISGEHARIRFEQGRYILFDLASTNHVYVNNQEVQKHALRDGDLIKLGPNVQLTFMQADRI</sequence>
<evidence type="ECO:0000313" key="5">
    <source>
        <dbReference type="Proteomes" id="UP000220922"/>
    </source>
</evidence>
<evidence type="ECO:0000256" key="2">
    <source>
        <dbReference type="SAM" id="Phobius"/>
    </source>
</evidence>
<feature type="compositionally biased region" description="Pro residues" evidence="1">
    <location>
        <begin position="174"/>
        <end position="184"/>
    </location>
</feature>
<dbReference type="PANTHER" id="PTHR23308">
    <property type="entry name" value="NUCLEAR INHIBITOR OF PROTEIN PHOSPHATASE-1"/>
    <property type="match status" value="1"/>
</dbReference>
<evidence type="ECO:0000313" key="4">
    <source>
        <dbReference type="EMBL" id="PDV98107.1"/>
    </source>
</evidence>
<dbReference type="Gene3D" id="2.60.200.20">
    <property type="match status" value="1"/>
</dbReference>
<keyword evidence="2" id="KW-0472">Membrane</keyword>
<dbReference type="OrthoDB" id="9816434at2"/>
<dbReference type="CDD" id="cd00060">
    <property type="entry name" value="FHA"/>
    <property type="match status" value="1"/>
</dbReference>
<dbReference type="RefSeq" id="WP_097653832.1">
    <property type="nucleotide sequence ID" value="NZ_LYXE01000110.1"/>
</dbReference>
<organism evidence="4 5">
    <name type="scientific">Candidatus Chloroploca asiatica</name>
    <dbReference type="NCBI Taxonomy" id="1506545"/>
    <lineage>
        <taxon>Bacteria</taxon>
        <taxon>Bacillati</taxon>
        <taxon>Chloroflexota</taxon>
        <taxon>Chloroflexia</taxon>
        <taxon>Chloroflexales</taxon>
        <taxon>Chloroflexineae</taxon>
        <taxon>Oscillochloridaceae</taxon>
        <taxon>Candidatus Chloroploca</taxon>
    </lineage>
</organism>
<evidence type="ECO:0000259" key="3">
    <source>
        <dbReference type="PROSITE" id="PS50006"/>
    </source>
</evidence>
<gene>
    <name evidence="4" type="ORF">A9Q02_03230</name>
</gene>
<keyword evidence="2" id="KW-0812">Transmembrane</keyword>
<feature type="domain" description="FHA" evidence="3">
    <location>
        <begin position="232"/>
        <end position="282"/>
    </location>
</feature>
<name>A0A2H3KLF0_9CHLR</name>
<evidence type="ECO:0000256" key="1">
    <source>
        <dbReference type="SAM" id="MobiDB-lite"/>
    </source>
</evidence>
<feature type="transmembrane region" description="Helical" evidence="2">
    <location>
        <begin position="89"/>
        <end position="109"/>
    </location>
</feature>
<dbReference type="SUPFAM" id="SSF49879">
    <property type="entry name" value="SMAD/FHA domain"/>
    <property type="match status" value="1"/>
</dbReference>
<feature type="region of interest" description="Disordered" evidence="1">
    <location>
        <begin position="171"/>
        <end position="190"/>
    </location>
</feature>
<keyword evidence="5" id="KW-1185">Reference proteome</keyword>
<dbReference type="EMBL" id="LYXE01000110">
    <property type="protein sequence ID" value="PDV98107.1"/>
    <property type="molecule type" value="Genomic_DNA"/>
</dbReference>
<accession>A0A2H3KLF0</accession>
<dbReference type="SMART" id="SM00240">
    <property type="entry name" value="FHA"/>
    <property type="match status" value="1"/>
</dbReference>
<reference evidence="4 5" key="1">
    <citation type="submission" date="2016-05" db="EMBL/GenBank/DDBJ databases">
        <authorList>
            <person name="Lavstsen T."/>
            <person name="Jespersen J.S."/>
        </authorList>
    </citation>
    <scope>NUCLEOTIDE SEQUENCE [LARGE SCALE GENOMIC DNA]</scope>
    <source>
        <strain evidence="4 5">B7-9</strain>
    </source>
</reference>